<keyword evidence="1" id="KW-0812">Transmembrane</keyword>
<evidence type="ECO:0000256" key="1">
    <source>
        <dbReference type="SAM" id="Phobius"/>
    </source>
</evidence>
<comment type="caution">
    <text evidence="2">The sequence shown here is derived from an EMBL/GenBank/DDBJ whole genome shotgun (WGS) entry which is preliminary data.</text>
</comment>
<dbReference type="Proteomes" id="UP001500665">
    <property type="component" value="Unassembled WGS sequence"/>
</dbReference>
<evidence type="ECO:0000313" key="2">
    <source>
        <dbReference type="EMBL" id="GAA0959914.1"/>
    </source>
</evidence>
<sequence>MDRVKIAGPAVWKALGDAGNPKIGGFLLFGAAERGGAGPPRTLSNRRRTAAMADLVLIALTIAVFAMLGLVVKAVGRL</sequence>
<evidence type="ECO:0000313" key="3">
    <source>
        <dbReference type="Proteomes" id="UP001500665"/>
    </source>
</evidence>
<proteinExistence type="predicted"/>
<protein>
    <submittedName>
        <fullName evidence="2">Uncharacterized protein</fullName>
    </submittedName>
</protein>
<dbReference type="EMBL" id="BAAAHH010000023">
    <property type="protein sequence ID" value="GAA0959914.1"/>
    <property type="molecule type" value="Genomic_DNA"/>
</dbReference>
<accession>A0ABN1RMD3</accession>
<dbReference type="RefSeq" id="WP_344243413.1">
    <property type="nucleotide sequence ID" value="NZ_BAAAHH010000023.1"/>
</dbReference>
<organism evidence="2 3">
    <name type="scientific">Actinocorallia libanotica</name>
    <dbReference type="NCBI Taxonomy" id="46162"/>
    <lineage>
        <taxon>Bacteria</taxon>
        <taxon>Bacillati</taxon>
        <taxon>Actinomycetota</taxon>
        <taxon>Actinomycetes</taxon>
        <taxon>Streptosporangiales</taxon>
        <taxon>Thermomonosporaceae</taxon>
        <taxon>Actinocorallia</taxon>
    </lineage>
</organism>
<keyword evidence="1" id="KW-0472">Membrane</keyword>
<name>A0ABN1RMD3_9ACTN</name>
<gene>
    <name evidence="2" type="ORF">GCM10009550_50300</name>
</gene>
<keyword evidence="3" id="KW-1185">Reference proteome</keyword>
<feature type="transmembrane region" description="Helical" evidence="1">
    <location>
        <begin position="51"/>
        <end position="72"/>
    </location>
</feature>
<reference evidence="2 3" key="1">
    <citation type="journal article" date="2019" name="Int. J. Syst. Evol. Microbiol.">
        <title>The Global Catalogue of Microorganisms (GCM) 10K type strain sequencing project: providing services to taxonomists for standard genome sequencing and annotation.</title>
        <authorList>
            <consortium name="The Broad Institute Genomics Platform"/>
            <consortium name="The Broad Institute Genome Sequencing Center for Infectious Disease"/>
            <person name="Wu L."/>
            <person name="Ma J."/>
        </authorList>
    </citation>
    <scope>NUCLEOTIDE SEQUENCE [LARGE SCALE GENOMIC DNA]</scope>
    <source>
        <strain evidence="2 3">JCM 10696</strain>
    </source>
</reference>
<keyword evidence="1" id="KW-1133">Transmembrane helix</keyword>